<dbReference type="Proteomes" id="UP000035763">
    <property type="component" value="Unassembled WGS sequence"/>
</dbReference>
<evidence type="ECO:0008006" key="4">
    <source>
        <dbReference type="Google" id="ProtNLM"/>
    </source>
</evidence>
<gene>
    <name evidence="2" type="ORF">BN11_2850002</name>
</gene>
<reference evidence="2 3" key="1">
    <citation type="journal article" date="2013" name="ISME J.">
        <title>A metabolic model for members of the genus Tetrasphaera involved in enhanced biological phosphorus removal.</title>
        <authorList>
            <person name="Kristiansen R."/>
            <person name="Nguyen H.T.T."/>
            <person name="Saunders A.M."/>
            <person name="Nielsen J.L."/>
            <person name="Wimmer R."/>
            <person name="Le V.Q."/>
            <person name="McIlroy S.J."/>
            <person name="Petrovski S."/>
            <person name="Seviour R.J."/>
            <person name="Calteau A."/>
            <person name="Nielsen K.L."/>
            <person name="Nielsen P.H."/>
        </authorList>
    </citation>
    <scope>NUCLEOTIDE SEQUENCE [LARGE SCALE GENOMIC DNA]</scope>
    <source>
        <strain evidence="2 3">Ben110</strain>
    </source>
</reference>
<sequence length="390" mass="41864">MNGRRMRAAAVLASVTLAGSVVSAAPSTASDQPKERYDVSRHQTTDRAAAAQVRAILDHLPADWQANRDAFLDKAGIEPSPAEDAIIAYLERATCEETELNAYIETLLKGVPDDTLFVLAVLGVLSYPTFDAVIGGTKTDPRYSLETGTVGKVRQSMAAARQLWDVKNGDIDVMGMHSDMVVDRARVIRVLRVVFGVSPKDAQEAGTQIVRLIKATPALRGGTNPLFSLNAFAFTGEGDPDFGGISDRIVMGEGIIKALRWTDDIAVGPQMVLSHEFGHHIQFENHAYPATESPANTRKMELMADAYGAYLDAHSKGLNFTPKQIDGTVAVSHLVGDCSVDSLGHHGTPAQRARAARWGADLALKNGSNVLPSKRVQALFLTALPGILRG</sequence>
<accession>W6JXY5</accession>
<name>W6JXY5_9MICO</name>
<evidence type="ECO:0000313" key="3">
    <source>
        <dbReference type="Proteomes" id="UP000035763"/>
    </source>
</evidence>
<feature type="signal peptide" evidence="1">
    <location>
        <begin position="1"/>
        <end position="24"/>
    </location>
</feature>
<keyword evidence="1" id="KW-0732">Signal</keyword>
<evidence type="ECO:0000313" key="2">
    <source>
        <dbReference type="EMBL" id="CCH73510.1"/>
    </source>
</evidence>
<dbReference type="AlphaFoldDB" id="W6JXY5"/>
<dbReference type="EMBL" id="CAJA01000207">
    <property type="protein sequence ID" value="CCH73510.1"/>
    <property type="molecule type" value="Genomic_DNA"/>
</dbReference>
<feature type="chain" id="PRO_5004878742" description="Lipoprotein" evidence="1">
    <location>
        <begin position="25"/>
        <end position="390"/>
    </location>
</feature>
<dbReference type="STRING" id="1193182.BN11_2850002"/>
<comment type="caution">
    <text evidence="2">The sequence shown here is derived from an EMBL/GenBank/DDBJ whole genome shotgun (WGS) entry which is preliminary data.</text>
</comment>
<organism evidence="2 3">
    <name type="scientific">Nostocoides australiense Ben110</name>
    <dbReference type="NCBI Taxonomy" id="1193182"/>
    <lineage>
        <taxon>Bacteria</taxon>
        <taxon>Bacillati</taxon>
        <taxon>Actinomycetota</taxon>
        <taxon>Actinomycetes</taxon>
        <taxon>Micrococcales</taxon>
        <taxon>Intrasporangiaceae</taxon>
        <taxon>Nostocoides</taxon>
    </lineage>
</organism>
<evidence type="ECO:0000256" key="1">
    <source>
        <dbReference type="SAM" id="SignalP"/>
    </source>
</evidence>
<dbReference type="RefSeq" id="WP_157044203.1">
    <property type="nucleotide sequence ID" value="NZ_HG764815.1"/>
</dbReference>
<keyword evidence="3" id="KW-1185">Reference proteome</keyword>
<protein>
    <recommendedName>
        <fullName evidence="4">Lipoprotein</fullName>
    </recommendedName>
</protein>
<dbReference type="OrthoDB" id="9152336at2"/>
<proteinExistence type="predicted"/>